<comment type="caution">
    <text evidence="1">The sequence shown here is derived from an EMBL/GenBank/DDBJ whole genome shotgun (WGS) entry which is preliminary data.</text>
</comment>
<evidence type="ECO:0000313" key="2">
    <source>
        <dbReference type="Proteomes" id="UP001642482"/>
    </source>
</evidence>
<dbReference type="EMBL" id="CAWUHD010000183">
    <property type="protein sequence ID" value="CAK7237535.1"/>
    <property type="molecule type" value="Genomic_DNA"/>
</dbReference>
<evidence type="ECO:0000313" key="1">
    <source>
        <dbReference type="EMBL" id="CAK7237535.1"/>
    </source>
</evidence>
<gene>
    <name evidence="1" type="ORF">SEUCBS140593_010001</name>
</gene>
<keyword evidence="2" id="KW-1185">Reference proteome</keyword>
<proteinExistence type="predicted"/>
<accession>A0ABP0CZF5</accession>
<dbReference type="Proteomes" id="UP001642482">
    <property type="component" value="Unassembled WGS sequence"/>
</dbReference>
<organism evidence="1 2">
    <name type="scientific">Sporothrix eucalyptigena</name>
    <dbReference type="NCBI Taxonomy" id="1812306"/>
    <lineage>
        <taxon>Eukaryota</taxon>
        <taxon>Fungi</taxon>
        <taxon>Dikarya</taxon>
        <taxon>Ascomycota</taxon>
        <taxon>Pezizomycotina</taxon>
        <taxon>Sordariomycetes</taxon>
        <taxon>Sordariomycetidae</taxon>
        <taxon>Ophiostomatales</taxon>
        <taxon>Ophiostomataceae</taxon>
        <taxon>Sporothrix</taxon>
    </lineage>
</organism>
<name>A0ABP0CZF5_9PEZI</name>
<sequence>MDLWARRGSKSTTLKLYSSTTGTFNSVWASYIYMDGARYISNLSTSPPSNSSTFFIRVIDGSKVTDESALYVLEDHLGIRQLIHGGPDYDLTPLQETTHSIPDSCNNLWWRTLAAIKGSPLGHRLSVQSDGVKIRRIMLWTGDEGYGDEFKVTWPDRCRSSMWRLPMSLQALKASASSMLTVHFAPGISYTISKYTPEFLITSMVCNEPTTKGYAAIFCRKSNNLEAIWAVPETIPDGKLDKNNPLSMYAGYDGDTTRHGCRMFLYFPMAPGERLVDVFIRASADQQSQMGLLFRTTRGRNFVLGPEQSPCHPTQSPSDPLTVRFWSAMYRHVYTFSQTEPHRIFFNQSPDVGIRLFLFDGPAGKRETIAYSPLSPLPQRPIGTYDLEIPARMCYDENLFSDSFPYTVSLGGVARITPSFKQHCDIPGQKLLCGILLEYKDDSPDIDTQTGVHQDNLKLHNSWIALPPRLPTVLGEYRLDSLGTPIEVHSWNDALYFGWVLNSSSSGYLLDVTTRPQDNVALRSSDEYGWEMTWIRFPLEGFLEMWTDGTQSFFHWNTTGPDEMYPFAAFERPRHAIVALRA</sequence>
<reference evidence="1 2" key="1">
    <citation type="submission" date="2024-01" db="EMBL/GenBank/DDBJ databases">
        <authorList>
            <person name="Allen C."/>
            <person name="Tagirdzhanova G."/>
        </authorList>
    </citation>
    <scope>NUCLEOTIDE SEQUENCE [LARGE SCALE GENOMIC DNA]</scope>
</reference>
<protein>
    <submittedName>
        <fullName evidence="1">Uncharacterized protein</fullName>
    </submittedName>
</protein>